<feature type="binding site" evidence="2">
    <location>
        <position position="100"/>
    </location>
    <ligand>
        <name>ATP</name>
        <dbReference type="ChEBI" id="CHEBI:30616"/>
    </ligand>
</feature>
<dbReference type="InterPro" id="IPR008513">
    <property type="entry name" value="tRNA(Met)_cyd_acetate_ligase"/>
</dbReference>
<reference evidence="3 4" key="1">
    <citation type="submission" date="2018-10" db="EMBL/GenBank/DDBJ databases">
        <title>Genomic Encyclopedia of Archaeal and Bacterial Type Strains, Phase II (KMG-II): from individual species to whole genera.</title>
        <authorList>
            <person name="Goeker M."/>
        </authorList>
    </citation>
    <scope>NUCLEOTIDE SEQUENCE [LARGE SCALE GENOMIC DNA]</scope>
    <source>
        <strain evidence="3 4">ATCC 29870</strain>
    </source>
</reference>
<keyword evidence="2" id="KW-0963">Cytoplasm</keyword>
<evidence type="ECO:0000313" key="4">
    <source>
        <dbReference type="Proteomes" id="UP000267246"/>
    </source>
</evidence>
<keyword evidence="2" id="KW-0820">tRNA-binding</keyword>
<dbReference type="EC" id="6.3.4.-" evidence="2"/>
<evidence type="ECO:0000256" key="1">
    <source>
        <dbReference type="ARBA" id="ARBA00022884"/>
    </source>
</evidence>
<dbReference type="InterPro" id="IPR014729">
    <property type="entry name" value="Rossmann-like_a/b/a_fold"/>
</dbReference>
<dbReference type="PANTHER" id="PTHR37825:SF1">
    <property type="entry name" value="TRNA(MET) CYTIDINE ACETATE LIGASE"/>
    <property type="match status" value="1"/>
</dbReference>
<evidence type="ECO:0000313" key="3">
    <source>
        <dbReference type="EMBL" id="RMA78548.1"/>
    </source>
</evidence>
<sequence>MKIGLIAEFNPFHNGHKYLIQKIKEKFPKSKIICALSSDYVQRGEIAILPFEKRKEIALKFGIDEVYELDFFTSTQAAHIFAKGAIDLLLKKGIDILCFGVSDTETVEPYYNAANAIKNNLSTYNENLKKTLKEGKSFVLASYLSLAKLIGEENVPKDILGLEYVKYIVQNNLSIKAFSFKRTVEHNSEKANEIYASATLIRSLLKEGKDVSNFCPISYKGPFKDIRDLYPKFQEIICTKSSEEIAKIHLVTEGMENLFKKNIDAKSYDEFVDLCTSKRYTKSRIKRVILYILLDIKKVSN</sequence>
<feature type="binding site" evidence="2">
    <location>
        <begin position="6"/>
        <end position="19"/>
    </location>
    <ligand>
        <name>ATP</name>
        <dbReference type="ChEBI" id="CHEBI:30616"/>
    </ligand>
</feature>
<dbReference type="SUPFAM" id="SSF52374">
    <property type="entry name" value="Nucleotidylyl transferase"/>
    <property type="match status" value="1"/>
</dbReference>
<dbReference type="EMBL" id="REFI01000007">
    <property type="protein sequence ID" value="RMA78548.1"/>
    <property type="molecule type" value="Genomic_DNA"/>
</dbReference>
<dbReference type="GO" id="GO:0016740">
    <property type="term" value="F:transferase activity"/>
    <property type="evidence" value="ECO:0007669"/>
    <property type="project" value="UniProtKB-KW"/>
</dbReference>
<comment type="caution">
    <text evidence="3">The sequence shown here is derived from an EMBL/GenBank/DDBJ whole genome shotgun (WGS) entry which is preliminary data.</text>
</comment>
<dbReference type="AlphaFoldDB" id="A0A3M0A6W2"/>
<dbReference type="NCBIfam" id="TIGR00125">
    <property type="entry name" value="cyt_tran_rel"/>
    <property type="match status" value="1"/>
</dbReference>
<gene>
    <name evidence="2" type="primary">tmcAL</name>
    <name evidence="3" type="ORF">JN00_0378</name>
</gene>
<dbReference type="GO" id="GO:0006400">
    <property type="term" value="P:tRNA modification"/>
    <property type="evidence" value="ECO:0007669"/>
    <property type="project" value="UniProtKB-UniRule"/>
</dbReference>
<comment type="similarity">
    <text evidence="2">Belongs to the TmcAL family.</text>
</comment>
<keyword evidence="3" id="KW-0808">Transferase</keyword>
<dbReference type="NCBIfam" id="NF010192">
    <property type="entry name" value="PRK13671.1"/>
    <property type="match status" value="1"/>
</dbReference>
<comment type="subcellular location">
    <subcellularLocation>
        <location evidence="2">Cytoplasm</location>
    </subcellularLocation>
</comment>
<name>A0A3M0A6W2_9BACT</name>
<comment type="catalytic activity">
    <reaction evidence="2">
        <text>cytidine(34) in elongator tRNA(Met) + acetate + ATP = N(4)-acetylcytidine(34) in elongator tRNA(Met) + AMP + diphosphate</text>
        <dbReference type="Rhea" id="RHEA:58144"/>
        <dbReference type="Rhea" id="RHEA-COMP:10693"/>
        <dbReference type="Rhea" id="RHEA-COMP:10694"/>
        <dbReference type="ChEBI" id="CHEBI:30089"/>
        <dbReference type="ChEBI" id="CHEBI:30616"/>
        <dbReference type="ChEBI" id="CHEBI:33019"/>
        <dbReference type="ChEBI" id="CHEBI:74900"/>
        <dbReference type="ChEBI" id="CHEBI:82748"/>
        <dbReference type="ChEBI" id="CHEBI:456215"/>
    </reaction>
</comment>
<proteinExistence type="inferred from homology"/>
<dbReference type="HAMAP" id="MF_01539">
    <property type="entry name" value="TmcAL"/>
    <property type="match status" value="1"/>
</dbReference>
<protein>
    <recommendedName>
        <fullName evidence="2">tRNA(Met) cytidine acetate ligase</fullName>
        <ecNumber evidence="2">6.3.4.-</ecNumber>
    </recommendedName>
</protein>
<keyword evidence="2" id="KW-0067">ATP-binding</keyword>
<keyword evidence="2" id="KW-0436">Ligase</keyword>
<comment type="caution">
    <text evidence="2">Lacks conserved residue(s) required for the propagation of feature annotation.</text>
</comment>
<dbReference type="GO" id="GO:0000049">
    <property type="term" value="F:tRNA binding"/>
    <property type="evidence" value="ECO:0007669"/>
    <property type="project" value="UniProtKB-KW"/>
</dbReference>
<dbReference type="Gene3D" id="3.40.50.620">
    <property type="entry name" value="HUPs"/>
    <property type="match status" value="1"/>
</dbReference>
<evidence type="ECO:0000256" key="2">
    <source>
        <dbReference type="HAMAP-Rule" id="MF_01539"/>
    </source>
</evidence>
<dbReference type="PANTHER" id="PTHR37825">
    <property type="entry name" value="TRNA(MET) CYTIDINE ACETATE LIGASE"/>
    <property type="match status" value="1"/>
</dbReference>
<feature type="binding site" evidence="2">
    <location>
        <position position="182"/>
    </location>
    <ligand>
        <name>ATP</name>
        <dbReference type="ChEBI" id="CHEBI:30616"/>
    </ligand>
</feature>
<dbReference type="Pfam" id="PF05636">
    <property type="entry name" value="HIGH_NTase1"/>
    <property type="match status" value="1"/>
</dbReference>
<dbReference type="GO" id="GO:0016879">
    <property type="term" value="F:ligase activity, forming carbon-nitrogen bonds"/>
    <property type="evidence" value="ECO:0007669"/>
    <property type="project" value="UniProtKB-UniRule"/>
</dbReference>
<keyword evidence="2" id="KW-0547">Nucleotide-binding</keyword>
<organism evidence="3 4">
    <name type="scientific">Metamycoplasma subdolum</name>
    <dbReference type="NCBI Taxonomy" id="92407"/>
    <lineage>
        <taxon>Bacteria</taxon>
        <taxon>Bacillati</taxon>
        <taxon>Mycoplasmatota</taxon>
        <taxon>Mycoplasmoidales</taxon>
        <taxon>Metamycoplasmataceae</taxon>
        <taxon>Metamycoplasma</taxon>
    </lineage>
</organism>
<dbReference type="OrthoDB" id="9769796at2"/>
<accession>A0A3M0A6W2</accession>
<keyword evidence="4" id="KW-1185">Reference proteome</keyword>
<dbReference type="InterPro" id="IPR004821">
    <property type="entry name" value="Cyt_trans-like"/>
</dbReference>
<dbReference type="Proteomes" id="UP000267246">
    <property type="component" value="Unassembled WGS sequence"/>
</dbReference>
<keyword evidence="1 2" id="KW-0694">RNA-binding</keyword>
<dbReference type="RefSeq" id="WP_121940851.1">
    <property type="nucleotide sequence ID" value="NZ_CP137846.1"/>
</dbReference>
<dbReference type="GO" id="GO:0005737">
    <property type="term" value="C:cytoplasm"/>
    <property type="evidence" value="ECO:0007669"/>
    <property type="project" value="UniProtKB-SubCell"/>
</dbReference>
<keyword evidence="2" id="KW-0819">tRNA processing</keyword>
<dbReference type="GO" id="GO:0005524">
    <property type="term" value="F:ATP binding"/>
    <property type="evidence" value="ECO:0007669"/>
    <property type="project" value="UniProtKB-KW"/>
</dbReference>
<comment type="function">
    <text evidence="2">Catalyzes the formation of N(4)-acetylcytidine (ac(4)C) at the wobble position of elongator tRNA(Met), using acetate and ATP as substrates. First activates an acetate ion to form acetyladenylate (Ac-AMP) and then transfers the acetyl group to tRNA to form ac(4)C34.</text>
</comment>